<keyword evidence="5 7" id="KW-0378">Hydrolase</keyword>
<keyword evidence="6 7" id="KW-0862">Zinc</keyword>
<organism evidence="8 9">
    <name type="scientific">Aromatoleum tolulyticum</name>
    <dbReference type="NCBI Taxonomy" id="34027"/>
    <lineage>
        <taxon>Bacteria</taxon>
        <taxon>Pseudomonadati</taxon>
        <taxon>Pseudomonadota</taxon>
        <taxon>Betaproteobacteria</taxon>
        <taxon>Rhodocyclales</taxon>
        <taxon>Rhodocyclaceae</taxon>
        <taxon>Aromatoleum</taxon>
    </lineage>
</organism>
<evidence type="ECO:0000256" key="6">
    <source>
        <dbReference type="ARBA" id="ARBA00022833"/>
    </source>
</evidence>
<evidence type="ECO:0000313" key="8">
    <source>
        <dbReference type="EMBL" id="SIQ48665.1"/>
    </source>
</evidence>
<dbReference type="HAMAP" id="MF_00009">
    <property type="entry name" value="Endoribonucl_YbeY"/>
    <property type="match status" value="1"/>
</dbReference>
<comment type="cofactor">
    <cofactor evidence="7">
        <name>Zn(2+)</name>
        <dbReference type="ChEBI" id="CHEBI:29105"/>
    </cofactor>
    <text evidence="7">Binds 1 zinc ion.</text>
</comment>
<dbReference type="PANTHER" id="PTHR46986">
    <property type="entry name" value="ENDORIBONUCLEASE YBEY, CHLOROPLASTIC"/>
    <property type="match status" value="1"/>
</dbReference>
<dbReference type="RefSeq" id="WP_076601666.1">
    <property type="nucleotide sequence ID" value="NZ_FTMD01000004.1"/>
</dbReference>
<dbReference type="InterPro" id="IPR023091">
    <property type="entry name" value="MetalPrtase_cat_dom_sf_prd"/>
</dbReference>
<keyword evidence="7" id="KW-0698">rRNA processing</keyword>
<keyword evidence="3 7" id="KW-0479">Metal-binding</keyword>
<sequence length="164" mass="17752">MIDSLPHLALIIQKAIGKANRENAPSSGDMRRWAQAALQGGDAEVTVRLVGATEGRELNRDFRSKDYATNVLTFVYGEGGGMPDEDGDAPLAGDLVLCVPVVVREAAEQGKPLAAHFAHLIVHGMLHLQGYDHEDSDEAEEMEALETRILAELGYPDPYAERSA</sequence>
<dbReference type="SUPFAM" id="SSF55486">
    <property type="entry name" value="Metalloproteases ('zincins'), catalytic domain"/>
    <property type="match status" value="1"/>
</dbReference>
<comment type="subcellular location">
    <subcellularLocation>
        <location evidence="7">Cytoplasm</location>
    </subcellularLocation>
</comment>
<evidence type="ECO:0000256" key="4">
    <source>
        <dbReference type="ARBA" id="ARBA00022759"/>
    </source>
</evidence>
<dbReference type="PANTHER" id="PTHR46986:SF1">
    <property type="entry name" value="ENDORIBONUCLEASE YBEY, CHLOROPLASTIC"/>
    <property type="match status" value="1"/>
</dbReference>
<dbReference type="GO" id="GO:0004222">
    <property type="term" value="F:metalloendopeptidase activity"/>
    <property type="evidence" value="ECO:0007669"/>
    <property type="project" value="InterPro"/>
</dbReference>
<reference evidence="9" key="1">
    <citation type="submission" date="2017-01" db="EMBL/GenBank/DDBJ databases">
        <authorList>
            <person name="Varghese N."/>
            <person name="Submissions S."/>
        </authorList>
    </citation>
    <scope>NUCLEOTIDE SEQUENCE [LARGE SCALE GENOMIC DNA]</scope>
    <source>
        <strain evidence="9">ATCC 51758</strain>
    </source>
</reference>
<keyword evidence="7" id="KW-0963">Cytoplasm</keyword>
<keyword evidence="7" id="KW-0690">Ribosome biogenesis</keyword>
<dbReference type="PROSITE" id="PS01306">
    <property type="entry name" value="UPF0054"/>
    <property type="match status" value="1"/>
</dbReference>
<keyword evidence="4 7" id="KW-0255">Endonuclease</keyword>
<keyword evidence="2 7" id="KW-0540">Nuclease</keyword>
<keyword evidence="9" id="KW-1185">Reference proteome</keyword>
<name>A0A1N6T5I3_9RHOO</name>
<evidence type="ECO:0000256" key="2">
    <source>
        <dbReference type="ARBA" id="ARBA00022722"/>
    </source>
</evidence>
<evidence type="ECO:0000256" key="7">
    <source>
        <dbReference type="HAMAP-Rule" id="MF_00009"/>
    </source>
</evidence>
<accession>A0A1N6T5I3</accession>
<proteinExistence type="inferred from homology"/>
<evidence type="ECO:0000313" key="9">
    <source>
        <dbReference type="Proteomes" id="UP000186819"/>
    </source>
</evidence>
<dbReference type="EC" id="3.1.-.-" evidence="7"/>
<dbReference type="Gene3D" id="3.40.390.30">
    <property type="entry name" value="Metalloproteases ('zincins'), catalytic domain"/>
    <property type="match status" value="1"/>
</dbReference>
<protein>
    <recommendedName>
        <fullName evidence="7">Endoribonuclease YbeY</fullName>
        <ecNumber evidence="7">3.1.-.-</ecNumber>
    </recommendedName>
</protein>
<dbReference type="OrthoDB" id="9807740at2"/>
<gene>
    <name evidence="7" type="primary">ybeY</name>
    <name evidence="8" type="ORF">SAMN05421829_104335</name>
</gene>
<dbReference type="STRING" id="34027.SAMN05421829_104335"/>
<evidence type="ECO:0000256" key="1">
    <source>
        <dbReference type="ARBA" id="ARBA00010875"/>
    </source>
</evidence>
<evidence type="ECO:0000256" key="3">
    <source>
        <dbReference type="ARBA" id="ARBA00022723"/>
    </source>
</evidence>
<dbReference type="Proteomes" id="UP000186819">
    <property type="component" value="Unassembled WGS sequence"/>
</dbReference>
<dbReference type="Pfam" id="PF02130">
    <property type="entry name" value="YbeY"/>
    <property type="match status" value="1"/>
</dbReference>
<feature type="binding site" evidence="7">
    <location>
        <position position="133"/>
    </location>
    <ligand>
        <name>Zn(2+)</name>
        <dbReference type="ChEBI" id="CHEBI:29105"/>
        <note>catalytic</note>
    </ligand>
</feature>
<dbReference type="EMBL" id="FTMD01000004">
    <property type="protein sequence ID" value="SIQ48665.1"/>
    <property type="molecule type" value="Genomic_DNA"/>
</dbReference>
<feature type="binding site" evidence="7">
    <location>
        <position position="127"/>
    </location>
    <ligand>
        <name>Zn(2+)</name>
        <dbReference type="ChEBI" id="CHEBI:29105"/>
        <note>catalytic</note>
    </ligand>
</feature>
<dbReference type="AlphaFoldDB" id="A0A1N6T5I3"/>
<evidence type="ECO:0000256" key="5">
    <source>
        <dbReference type="ARBA" id="ARBA00022801"/>
    </source>
</evidence>
<feature type="binding site" evidence="7">
    <location>
        <position position="123"/>
    </location>
    <ligand>
        <name>Zn(2+)</name>
        <dbReference type="ChEBI" id="CHEBI:29105"/>
        <note>catalytic</note>
    </ligand>
</feature>
<dbReference type="InterPro" id="IPR020549">
    <property type="entry name" value="YbeY_CS"/>
</dbReference>
<dbReference type="GO" id="GO:0006364">
    <property type="term" value="P:rRNA processing"/>
    <property type="evidence" value="ECO:0007669"/>
    <property type="project" value="UniProtKB-UniRule"/>
</dbReference>
<dbReference type="GO" id="GO:0005737">
    <property type="term" value="C:cytoplasm"/>
    <property type="evidence" value="ECO:0007669"/>
    <property type="project" value="UniProtKB-SubCell"/>
</dbReference>
<comment type="function">
    <text evidence="7">Single strand-specific metallo-endoribonuclease involved in late-stage 70S ribosome quality control and in maturation of the 3' terminus of the 16S rRNA.</text>
</comment>
<dbReference type="InterPro" id="IPR002036">
    <property type="entry name" value="YbeY"/>
</dbReference>
<dbReference type="NCBIfam" id="TIGR00043">
    <property type="entry name" value="rRNA maturation RNase YbeY"/>
    <property type="match status" value="1"/>
</dbReference>
<dbReference type="GO" id="GO:0008270">
    <property type="term" value="F:zinc ion binding"/>
    <property type="evidence" value="ECO:0007669"/>
    <property type="project" value="UniProtKB-UniRule"/>
</dbReference>
<comment type="similarity">
    <text evidence="1 7">Belongs to the endoribonuclease YbeY family.</text>
</comment>
<dbReference type="GO" id="GO:0004521">
    <property type="term" value="F:RNA endonuclease activity"/>
    <property type="evidence" value="ECO:0007669"/>
    <property type="project" value="UniProtKB-UniRule"/>
</dbReference>